<evidence type="ECO:0000256" key="5">
    <source>
        <dbReference type="ARBA" id="ARBA00022519"/>
    </source>
</evidence>
<dbReference type="SMART" id="SM00448">
    <property type="entry name" value="REC"/>
    <property type="match status" value="1"/>
</dbReference>
<keyword evidence="6 17" id="KW-0597">Phosphoprotein</keyword>
<dbReference type="SUPFAM" id="SSF47226">
    <property type="entry name" value="Histidine-containing phosphotransfer domain, HPT domain"/>
    <property type="match status" value="1"/>
</dbReference>
<dbReference type="InterPro" id="IPR035965">
    <property type="entry name" value="PAS-like_dom_sf"/>
</dbReference>
<accession>A0A5E7MRC4</accession>
<evidence type="ECO:0000256" key="8">
    <source>
        <dbReference type="ARBA" id="ARBA00022692"/>
    </source>
</evidence>
<dbReference type="Gene3D" id="3.40.50.2300">
    <property type="match status" value="1"/>
</dbReference>
<evidence type="ECO:0000259" key="23">
    <source>
        <dbReference type="PROSITE" id="PS50894"/>
    </source>
</evidence>
<feature type="domain" description="PAS" evidence="21">
    <location>
        <begin position="579"/>
        <end position="627"/>
    </location>
</feature>
<feature type="chain" id="PRO_5022915687" description="histidine kinase" evidence="18">
    <location>
        <begin position="25"/>
        <end position="1214"/>
    </location>
</feature>
<dbReference type="EMBL" id="CABVIC010000004">
    <property type="protein sequence ID" value="VVP27003.1"/>
    <property type="molecule type" value="Genomic_DNA"/>
</dbReference>
<dbReference type="SMART" id="SM00062">
    <property type="entry name" value="PBPb"/>
    <property type="match status" value="2"/>
</dbReference>
<dbReference type="PROSITE" id="PS50109">
    <property type="entry name" value="HIS_KIN"/>
    <property type="match status" value="1"/>
</dbReference>
<evidence type="ECO:0000256" key="3">
    <source>
        <dbReference type="ARBA" id="ARBA00012438"/>
    </source>
</evidence>
<dbReference type="SUPFAM" id="SSF52172">
    <property type="entry name" value="CheY-like"/>
    <property type="match status" value="1"/>
</dbReference>
<organism evidence="24 25">
    <name type="scientific">Pseudomonas fluorescens</name>
    <dbReference type="NCBI Taxonomy" id="294"/>
    <lineage>
        <taxon>Bacteria</taxon>
        <taxon>Pseudomonadati</taxon>
        <taxon>Pseudomonadota</taxon>
        <taxon>Gammaproteobacteria</taxon>
        <taxon>Pseudomonadales</taxon>
        <taxon>Pseudomonadaceae</taxon>
        <taxon>Pseudomonas</taxon>
    </lineage>
</organism>
<dbReference type="RefSeq" id="WP_150637775.1">
    <property type="nucleotide sequence ID" value="NZ_CABVIC010000004.1"/>
</dbReference>
<evidence type="ECO:0000256" key="4">
    <source>
        <dbReference type="ARBA" id="ARBA00022475"/>
    </source>
</evidence>
<dbReference type="CDD" id="cd13707">
    <property type="entry name" value="PBP2_BvgS_D2"/>
    <property type="match status" value="1"/>
</dbReference>
<dbReference type="SUPFAM" id="SSF47384">
    <property type="entry name" value="Homodimeric domain of signal transducing histidine kinase"/>
    <property type="match status" value="1"/>
</dbReference>
<dbReference type="CDD" id="cd00130">
    <property type="entry name" value="PAS"/>
    <property type="match status" value="1"/>
</dbReference>
<evidence type="ECO:0000256" key="1">
    <source>
        <dbReference type="ARBA" id="ARBA00000085"/>
    </source>
</evidence>
<feature type="modified residue" description="4-aspartylphosphate" evidence="17">
    <location>
        <position position="1018"/>
    </location>
</feature>
<evidence type="ECO:0000259" key="22">
    <source>
        <dbReference type="PROSITE" id="PS50113"/>
    </source>
</evidence>
<keyword evidence="9 18" id="KW-0732">Signal</keyword>
<dbReference type="PROSITE" id="PS50113">
    <property type="entry name" value="PAC"/>
    <property type="match status" value="1"/>
</dbReference>
<evidence type="ECO:0000256" key="11">
    <source>
        <dbReference type="ARBA" id="ARBA00022777"/>
    </source>
</evidence>
<dbReference type="InterPro" id="IPR036890">
    <property type="entry name" value="HATPase_C_sf"/>
</dbReference>
<evidence type="ECO:0000256" key="7">
    <source>
        <dbReference type="ARBA" id="ARBA00022679"/>
    </source>
</evidence>
<dbReference type="InterPro" id="IPR008207">
    <property type="entry name" value="Sig_transdc_His_kin_Hpt_dom"/>
</dbReference>
<dbReference type="CDD" id="cd00082">
    <property type="entry name" value="HisKA"/>
    <property type="match status" value="1"/>
</dbReference>
<dbReference type="PRINTS" id="PR00344">
    <property type="entry name" value="BCTRLSENSOR"/>
</dbReference>
<keyword evidence="7 24" id="KW-0808">Transferase</keyword>
<evidence type="ECO:0000259" key="20">
    <source>
        <dbReference type="PROSITE" id="PS50110"/>
    </source>
</evidence>
<keyword evidence="12" id="KW-0067">ATP-binding</keyword>
<keyword evidence="8" id="KW-0812">Transmembrane</keyword>
<dbReference type="Proteomes" id="UP000326067">
    <property type="component" value="Unassembled WGS sequence"/>
</dbReference>
<dbReference type="GO" id="GO:0005524">
    <property type="term" value="F:ATP binding"/>
    <property type="evidence" value="ECO:0007669"/>
    <property type="project" value="UniProtKB-KW"/>
</dbReference>
<evidence type="ECO:0000256" key="14">
    <source>
        <dbReference type="ARBA" id="ARBA00023012"/>
    </source>
</evidence>
<dbReference type="SUPFAM" id="SSF55874">
    <property type="entry name" value="ATPase domain of HSP90 chaperone/DNA topoisomerase II/histidine kinase"/>
    <property type="match status" value="1"/>
</dbReference>
<evidence type="ECO:0000259" key="19">
    <source>
        <dbReference type="PROSITE" id="PS50109"/>
    </source>
</evidence>
<dbReference type="InterPro" id="IPR003661">
    <property type="entry name" value="HisK_dim/P_dom"/>
</dbReference>
<dbReference type="Gene3D" id="3.30.565.10">
    <property type="entry name" value="Histidine kinase-like ATPase, C-terminal domain"/>
    <property type="match status" value="1"/>
</dbReference>
<keyword evidence="11" id="KW-0418">Kinase</keyword>
<dbReference type="SUPFAM" id="SSF55785">
    <property type="entry name" value="PYP-like sensor domain (PAS domain)"/>
    <property type="match status" value="1"/>
</dbReference>
<dbReference type="PROSITE" id="PS50894">
    <property type="entry name" value="HPT"/>
    <property type="match status" value="1"/>
</dbReference>
<dbReference type="CDD" id="cd13705">
    <property type="entry name" value="PBP2_BvgS_D1"/>
    <property type="match status" value="1"/>
</dbReference>
<dbReference type="InterPro" id="IPR000014">
    <property type="entry name" value="PAS"/>
</dbReference>
<dbReference type="Gene3D" id="1.10.287.130">
    <property type="match status" value="1"/>
</dbReference>
<dbReference type="SMART" id="SM00091">
    <property type="entry name" value="PAS"/>
    <property type="match status" value="1"/>
</dbReference>
<evidence type="ECO:0000256" key="10">
    <source>
        <dbReference type="ARBA" id="ARBA00022741"/>
    </source>
</evidence>
<dbReference type="Pfam" id="PF01627">
    <property type="entry name" value="Hpt"/>
    <property type="match status" value="1"/>
</dbReference>
<dbReference type="AlphaFoldDB" id="A0A5E7MRC4"/>
<evidence type="ECO:0000256" key="16">
    <source>
        <dbReference type="PROSITE-ProRule" id="PRU00110"/>
    </source>
</evidence>
<dbReference type="FunFam" id="3.30.565.10:FF:000010">
    <property type="entry name" value="Sensor histidine kinase RcsC"/>
    <property type="match status" value="1"/>
</dbReference>
<feature type="domain" description="Response regulatory" evidence="20">
    <location>
        <begin position="969"/>
        <end position="1088"/>
    </location>
</feature>
<dbReference type="PROSITE" id="PS50110">
    <property type="entry name" value="RESPONSE_REGULATORY"/>
    <property type="match status" value="1"/>
</dbReference>
<dbReference type="InterPro" id="IPR036641">
    <property type="entry name" value="HPT_dom_sf"/>
</dbReference>
<dbReference type="InterPro" id="IPR049870">
    <property type="entry name" value="BvgS-like_periplasmic1"/>
</dbReference>
<dbReference type="Gene3D" id="1.20.120.160">
    <property type="entry name" value="HPT domain"/>
    <property type="match status" value="1"/>
</dbReference>
<comment type="catalytic activity">
    <reaction evidence="1">
        <text>ATP + protein L-histidine = ADP + protein N-phospho-L-histidine.</text>
        <dbReference type="EC" id="2.7.13.3"/>
    </reaction>
</comment>
<dbReference type="InterPro" id="IPR036097">
    <property type="entry name" value="HisK_dim/P_sf"/>
</dbReference>
<dbReference type="SMART" id="SM00388">
    <property type="entry name" value="HisKA"/>
    <property type="match status" value="1"/>
</dbReference>
<dbReference type="GO" id="GO:0000155">
    <property type="term" value="F:phosphorelay sensor kinase activity"/>
    <property type="evidence" value="ECO:0007669"/>
    <property type="project" value="InterPro"/>
</dbReference>
<dbReference type="Pfam" id="PF00497">
    <property type="entry name" value="SBP_bac_3"/>
    <property type="match status" value="2"/>
</dbReference>
<reference evidence="24 25" key="1">
    <citation type="submission" date="2019-09" db="EMBL/GenBank/DDBJ databases">
        <authorList>
            <person name="Chandra G."/>
            <person name="Truman W A."/>
        </authorList>
    </citation>
    <scope>NUCLEOTIDE SEQUENCE [LARGE SCALE GENOMIC DNA]</scope>
    <source>
        <strain evidence="24">PS847</strain>
    </source>
</reference>
<feature type="domain" description="Histidine kinase" evidence="19">
    <location>
        <begin position="723"/>
        <end position="947"/>
    </location>
</feature>
<keyword evidence="5" id="KW-0997">Cell inner membrane</keyword>
<dbReference type="CDD" id="cd17546">
    <property type="entry name" value="REC_hyHK_CKI1_RcsC-like"/>
    <property type="match status" value="1"/>
</dbReference>
<feature type="signal peptide" evidence="18">
    <location>
        <begin position="1"/>
        <end position="24"/>
    </location>
</feature>
<evidence type="ECO:0000256" key="9">
    <source>
        <dbReference type="ARBA" id="ARBA00022729"/>
    </source>
</evidence>
<dbReference type="Pfam" id="PF00512">
    <property type="entry name" value="HisKA"/>
    <property type="match status" value="1"/>
</dbReference>
<name>A0A5E7MRC4_PSEFL</name>
<dbReference type="SMART" id="SM00387">
    <property type="entry name" value="HATPase_c"/>
    <property type="match status" value="1"/>
</dbReference>
<dbReference type="CDD" id="cd00088">
    <property type="entry name" value="HPT"/>
    <property type="match status" value="1"/>
</dbReference>
<dbReference type="Gene3D" id="3.30.450.20">
    <property type="entry name" value="PAS domain"/>
    <property type="match status" value="1"/>
</dbReference>
<dbReference type="InterPro" id="IPR013656">
    <property type="entry name" value="PAS_4"/>
</dbReference>
<dbReference type="PANTHER" id="PTHR43047:SF72">
    <property type="entry name" value="OSMOSENSING HISTIDINE PROTEIN KINASE SLN1"/>
    <property type="match status" value="1"/>
</dbReference>
<dbReference type="CDD" id="cd16922">
    <property type="entry name" value="HATPase_EvgS-ArcB-TorS-like"/>
    <property type="match status" value="1"/>
</dbReference>
<evidence type="ECO:0000256" key="12">
    <source>
        <dbReference type="ARBA" id="ARBA00022840"/>
    </source>
</evidence>
<sequence precursor="true">MPSRLKDYLITLSAVLYLSANAFASPSPSPDYALLSRSATEAVGIVLQSSQRQWLQTRSELKLGTSAPDYPPFDMTVSGQDYEGLTADYAGILGQATGLPIRVQRFPSREAAIRALIDGQIDLLGTANGYEAGNANLALSTPYAVDQPVLVTREDETRSLTEGLAGLRLSMVYHYLPLPEIKALYPKALITCYPSYQNAINAVAFDQADVFLGDTLSTHYMINKGYLNNVRMANFGKQEAHGFSFAVRRSNPQLLGIIDTVLAAIPRSQRDDIAKRWSAGSDLLLTDSKLQLTDREENWLKQHPVVSVVVNEAYAPLTFFDSAGNFRGISADLLELIRLRTGLRFEIQRSRNDAEMIRQIDNHKADLIAALLPSAEREKNLSFSRPYLENSYVLLTRKSADSPTNLAQLKGKRLAIAQGNPLVAYLHENFPGIELIETPDTFSAVSMLADNHVDGAVNSLVIANYFISSRIFDRPLQITTTIGTSQAAFSLATARDNTELASIINKALLSIAPEELGVINGRWRGYSTASQNIWQNYQRLFYQVVAAAGLILLLLLTWNAYMRHQIKQRQAAERALNDQLEFMRSLVNGTPHPIYVRDRQGLLQSCNDSYLEAFNARREDIIGKGVVQGTLSNAFEAEAFQADYQRVIAEGIPLILDRPLHIGSRRLTIYHWILPYRDSSGAVQGIIGGWIDISERRQLFEKLRAAKEQADEANRAKSTFLATMSHEIRTPMNAVIGMLELTLRRIDPQHPDRASIDTAYHSAKDLLGLIGDILDIARIESGRLSLSPEWINLVDTVTSVARIFDGLARQKNLALQVVFNPPNPAVDVHLDPLRFKQVLSNLVSNAIKFTESGHVRITLDLIPADAAGRTLMQLTVQDSGSGISAEDQQRLFEPFSQADNGSRQAKNGAGLGLVISRNLCEMMGGQLQLSSQPGIGTQVCISLPLDSLPAKANPPKSEPLIKPATTPLHVLVVDDHPANRLLMCQQLEFLGHRFSIAEDGCSGLERWKADHFDLVIVDCNMPLMNGYDMTRGIRQLELQNHRPPCTVLGFTANAQPEEVQRCKLAGMDDCLFKPLSLTLLGQWIDGITPASPASVFDLQSLSLLTGNNPGQTRRMLVELLKSSRLDREELLRLSPEDDREALAVVAHKIKGAARIAQASRLIECCDELEDACQQALASQEIARRWAATSQAMLELAQALQQQLSLADQGTVSES</sequence>
<dbReference type="Gene3D" id="3.40.190.10">
    <property type="entry name" value="Periplasmic binding protein-like II"/>
    <property type="match status" value="4"/>
</dbReference>
<evidence type="ECO:0000313" key="25">
    <source>
        <dbReference type="Proteomes" id="UP000326067"/>
    </source>
</evidence>
<protein>
    <recommendedName>
        <fullName evidence="3">histidine kinase</fullName>
        <ecNumber evidence="3">2.7.13.3</ecNumber>
    </recommendedName>
</protein>
<dbReference type="InterPro" id="IPR049871">
    <property type="entry name" value="BvgS-like_periplasmic2"/>
</dbReference>
<dbReference type="InterPro" id="IPR005467">
    <property type="entry name" value="His_kinase_dom"/>
</dbReference>
<evidence type="ECO:0000313" key="24">
    <source>
        <dbReference type="EMBL" id="VVP27003.1"/>
    </source>
</evidence>
<feature type="domain" description="PAC" evidence="22">
    <location>
        <begin position="650"/>
        <end position="705"/>
    </location>
</feature>
<evidence type="ECO:0000256" key="17">
    <source>
        <dbReference type="PROSITE-ProRule" id="PRU00169"/>
    </source>
</evidence>
<proteinExistence type="predicted"/>
<dbReference type="PROSITE" id="PS50112">
    <property type="entry name" value="PAS"/>
    <property type="match status" value="1"/>
</dbReference>
<evidence type="ECO:0000256" key="15">
    <source>
        <dbReference type="ARBA" id="ARBA00023136"/>
    </source>
</evidence>
<dbReference type="InterPro" id="IPR001638">
    <property type="entry name" value="Solute-binding_3/MltF_N"/>
</dbReference>
<dbReference type="GO" id="GO:0009927">
    <property type="term" value="F:histidine phosphotransfer kinase activity"/>
    <property type="evidence" value="ECO:0007669"/>
    <property type="project" value="TreeGrafter"/>
</dbReference>
<keyword evidence="14" id="KW-0902">Two-component regulatory system</keyword>
<keyword evidence="4" id="KW-1003">Cell membrane</keyword>
<feature type="domain" description="HPt" evidence="23">
    <location>
        <begin position="1108"/>
        <end position="1206"/>
    </location>
</feature>
<comment type="subcellular location">
    <subcellularLocation>
        <location evidence="2">Cell inner membrane</location>
        <topology evidence="2">Multi-pass membrane protein</topology>
    </subcellularLocation>
</comment>
<dbReference type="InterPro" id="IPR001789">
    <property type="entry name" value="Sig_transdc_resp-reg_receiver"/>
</dbReference>
<keyword evidence="15" id="KW-0472">Membrane</keyword>
<dbReference type="InterPro" id="IPR004358">
    <property type="entry name" value="Sig_transdc_His_kin-like_C"/>
</dbReference>
<feature type="modified residue" description="Phosphohistidine" evidence="16">
    <location>
        <position position="1147"/>
    </location>
</feature>
<dbReference type="PANTHER" id="PTHR43047">
    <property type="entry name" value="TWO-COMPONENT HISTIDINE PROTEIN KINASE"/>
    <property type="match status" value="1"/>
</dbReference>
<dbReference type="GO" id="GO:0005886">
    <property type="term" value="C:plasma membrane"/>
    <property type="evidence" value="ECO:0007669"/>
    <property type="project" value="UniProtKB-SubCell"/>
</dbReference>
<dbReference type="InterPro" id="IPR000700">
    <property type="entry name" value="PAS-assoc_C"/>
</dbReference>
<evidence type="ECO:0000256" key="13">
    <source>
        <dbReference type="ARBA" id="ARBA00022989"/>
    </source>
</evidence>
<keyword evidence="10" id="KW-0547">Nucleotide-binding</keyword>
<dbReference type="SUPFAM" id="SSF53850">
    <property type="entry name" value="Periplasmic binding protein-like II"/>
    <property type="match status" value="2"/>
</dbReference>
<dbReference type="InterPro" id="IPR011006">
    <property type="entry name" value="CheY-like_superfamily"/>
</dbReference>
<dbReference type="EC" id="2.7.13.3" evidence="3"/>
<gene>
    <name evidence="24" type="primary">bvgS_3</name>
    <name evidence="24" type="ORF">PS847_04141</name>
</gene>
<evidence type="ECO:0000256" key="2">
    <source>
        <dbReference type="ARBA" id="ARBA00004429"/>
    </source>
</evidence>
<evidence type="ECO:0000256" key="6">
    <source>
        <dbReference type="ARBA" id="ARBA00022553"/>
    </source>
</evidence>
<dbReference type="InterPro" id="IPR003594">
    <property type="entry name" value="HATPase_dom"/>
</dbReference>
<dbReference type="Pfam" id="PF00072">
    <property type="entry name" value="Response_reg"/>
    <property type="match status" value="1"/>
</dbReference>
<keyword evidence="13" id="KW-1133">Transmembrane helix</keyword>
<dbReference type="Pfam" id="PF02518">
    <property type="entry name" value="HATPase_c"/>
    <property type="match status" value="1"/>
</dbReference>
<dbReference type="Pfam" id="PF08448">
    <property type="entry name" value="PAS_4"/>
    <property type="match status" value="1"/>
</dbReference>
<evidence type="ECO:0000256" key="18">
    <source>
        <dbReference type="SAM" id="SignalP"/>
    </source>
</evidence>
<evidence type="ECO:0000259" key="21">
    <source>
        <dbReference type="PROSITE" id="PS50112"/>
    </source>
</evidence>